<accession>A0A443ZVQ2</accession>
<comment type="caution">
    <text evidence="1">The sequence shown here is derived from an EMBL/GenBank/DDBJ whole genome shotgun (WGS) entry which is preliminary data.</text>
</comment>
<dbReference type="AlphaFoldDB" id="A0A443ZVQ2"/>
<evidence type="ECO:0000313" key="1">
    <source>
        <dbReference type="EMBL" id="RWU25028.1"/>
    </source>
</evidence>
<proteinExistence type="predicted"/>
<dbReference type="EMBL" id="QJRG01000034">
    <property type="protein sequence ID" value="RWU25028.1"/>
    <property type="molecule type" value="Genomic_DNA"/>
</dbReference>
<evidence type="ECO:0008006" key="3">
    <source>
        <dbReference type="Google" id="ProtNLM"/>
    </source>
</evidence>
<dbReference type="RefSeq" id="WP_128322242.1">
    <property type="nucleotide sequence ID" value="NZ_QJRG01000034.1"/>
</dbReference>
<dbReference type="Proteomes" id="UP000288983">
    <property type="component" value="Unassembled WGS sequence"/>
</dbReference>
<protein>
    <recommendedName>
        <fullName evidence="3">Helix-turn-helix domain-containing protein</fullName>
    </recommendedName>
</protein>
<name>A0A443ZVQ2_9PSED</name>
<gene>
    <name evidence="1" type="ORF">DM813_04655</name>
</gene>
<organism evidence="1 2">
    <name type="scientific">Pseudomonas alkylphenolica</name>
    <dbReference type="NCBI Taxonomy" id="237609"/>
    <lineage>
        <taxon>Bacteria</taxon>
        <taxon>Pseudomonadati</taxon>
        <taxon>Pseudomonadota</taxon>
        <taxon>Gammaproteobacteria</taxon>
        <taxon>Pseudomonadales</taxon>
        <taxon>Pseudomonadaceae</taxon>
        <taxon>Pseudomonas</taxon>
    </lineage>
</organism>
<dbReference type="OrthoDB" id="6908975at2"/>
<evidence type="ECO:0000313" key="2">
    <source>
        <dbReference type="Proteomes" id="UP000288983"/>
    </source>
</evidence>
<sequence length="77" mass="8394">MNATRNSNADWPLRHVMFVALRDGGGSPANLAASLAAMQGISVEELKVQCRRTGEVWIARDGGLSEINQHVYNWAKG</sequence>
<reference evidence="1 2" key="1">
    <citation type="submission" date="2018-06" db="EMBL/GenBank/DDBJ databases">
        <title>Bacteria isolated from soil of Wuhan.</title>
        <authorList>
            <person name="Wei X."/>
            <person name="Chunhua H."/>
        </authorList>
    </citation>
    <scope>NUCLEOTIDE SEQUENCE [LARGE SCALE GENOMIC DNA]</scope>
    <source>
        <strain evidence="2">xwS2</strain>
    </source>
</reference>